<gene>
    <name evidence="1" type="ORF">HPB50_013498</name>
</gene>
<evidence type="ECO:0000313" key="2">
    <source>
        <dbReference type="Proteomes" id="UP000821845"/>
    </source>
</evidence>
<name>A0ACB7SLQ4_HYAAI</name>
<dbReference type="EMBL" id="CM023483">
    <property type="protein sequence ID" value="KAH6936122.1"/>
    <property type="molecule type" value="Genomic_DNA"/>
</dbReference>
<comment type="caution">
    <text evidence="1">The sequence shown here is derived from an EMBL/GenBank/DDBJ whole genome shotgun (WGS) entry which is preliminary data.</text>
</comment>
<proteinExistence type="predicted"/>
<evidence type="ECO:0000313" key="1">
    <source>
        <dbReference type="EMBL" id="KAH6936122.1"/>
    </source>
</evidence>
<sequence length="213" mass="24139">MPGKQFFSDDEKELLTELVQKYKSSIENKKSDAVPLTRKTKAWESLASDFNSTENVRPRTVDQLRKLWDNLKQRWKKEKAKQIRDSMATGGGPPPAPMDEVLSQIEAAIPHLSERVNNPYDSDRPLPSSVDERVDEIVSRMTQSNAEDSDEAVWRRQASTVSPFPHSLHPRQNVGIRMARAALLVGSIAKDQRSFVFLAGANAVRRTGPWRSW</sequence>
<accession>A0ACB7SLQ4</accession>
<protein>
    <submittedName>
        <fullName evidence="1">Uncharacterized protein</fullName>
    </submittedName>
</protein>
<keyword evidence="2" id="KW-1185">Reference proteome</keyword>
<reference evidence="1" key="1">
    <citation type="submission" date="2020-05" db="EMBL/GenBank/DDBJ databases">
        <title>Large-scale comparative analyses of tick genomes elucidate their genetic diversity and vector capacities.</title>
        <authorList>
            <person name="Jia N."/>
            <person name="Wang J."/>
            <person name="Shi W."/>
            <person name="Du L."/>
            <person name="Sun Y."/>
            <person name="Zhan W."/>
            <person name="Jiang J."/>
            <person name="Wang Q."/>
            <person name="Zhang B."/>
            <person name="Ji P."/>
            <person name="Sakyi L.B."/>
            <person name="Cui X."/>
            <person name="Yuan T."/>
            <person name="Jiang B."/>
            <person name="Yang W."/>
            <person name="Lam T.T.-Y."/>
            <person name="Chang Q."/>
            <person name="Ding S."/>
            <person name="Wang X."/>
            <person name="Zhu J."/>
            <person name="Ruan X."/>
            <person name="Zhao L."/>
            <person name="Wei J."/>
            <person name="Que T."/>
            <person name="Du C."/>
            <person name="Cheng J."/>
            <person name="Dai P."/>
            <person name="Han X."/>
            <person name="Huang E."/>
            <person name="Gao Y."/>
            <person name="Liu J."/>
            <person name="Shao H."/>
            <person name="Ye R."/>
            <person name="Li L."/>
            <person name="Wei W."/>
            <person name="Wang X."/>
            <person name="Wang C."/>
            <person name="Yang T."/>
            <person name="Huo Q."/>
            <person name="Li W."/>
            <person name="Guo W."/>
            <person name="Chen H."/>
            <person name="Zhou L."/>
            <person name="Ni X."/>
            <person name="Tian J."/>
            <person name="Zhou Y."/>
            <person name="Sheng Y."/>
            <person name="Liu T."/>
            <person name="Pan Y."/>
            <person name="Xia L."/>
            <person name="Li J."/>
            <person name="Zhao F."/>
            <person name="Cao W."/>
        </authorList>
    </citation>
    <scope>NUCLEOTIDE SEQUENCE</scope>
    <source>
        <strain evidence="1">Hyas-2018</strain>
    </source>
</reference>
<organism evidence="1 2">
    <name type="scientific">Hyalomma asiaticum</name>
    <name type="common">Tick</name>
    <dbReference type="NCBI Taxonomy" id="266040"/>
    <lineage>
        <taxon>Eukaryota</taxon>
        <taxon>Metazoa</taxon>
        <taxon>Ecdysozoa</taxon>
        <taxon>Arthropoda</taxon>
        <taxon>Chelicerata</taxon>
        <taxon>Arachnida</taxon>
        <taxon>Acari</taxon>
        <taxon>Parasitiformes</taxon>
        <taxon>Ixodida</taxon>
        <taxon>Ixodoidea</taxon>
        <taxon>Ixodidae</taxon>
        <taxon>Hyalomminae</taxon>
        <taxon>Hyalomma</taxon>
    </lineage>
</organism>
<dbReference type="Proteomes" id="UP000821845">
    <property type="component" value="Chromosome 3"/>
</dbReference>